<dbReference type="Proteomes" id="UP000306196">
    <property type="component" value="Unassembled WGS sequence"/>
</dbReference>
<dbReference type="PANTHER" id="PTHR12611">
    <property type="entry name" value="PUR-TRANSCRIPTIONAL ACTIVATOR"/>
    <property type="match status" value="1"/>
</dbReference>
<dbReference type="RefSeq" id="WP_138086520.1">
    <property type="nucleotide sequence ID" value="NZ_VAUV01000008.1"/>
</dbReference>
<accession>A0A5R8KDT1</accession>
<reference evidence="3 4" key="1">
    <citation type="submission" date="2019-05" db="EMBL/GenBank/DDBJ databases">
        <title>Verrucobacter flavum gen. nov., sp. nov. a new member of the family Verrucomicrobiaceae.</title>
        <authorList>
            <person name="Szuroczki S."/>
            <person name="Abbaszade G."/>
            <person name="Szabo A."/>
            <person name="Felfoldi T."/>
            <person name="Schumann P."/>
            <person name="Boka K."/>
            <person name="Keki Z."/>
            <person name="Toumi M."/>
            <person name="Toth E."/>
        </authorList>
    </citation>
    <scope>NUCLEOTIDE SEQUENCE [LARGE SCALE GENOMIC DNA]</scope>
    <source>
        <strain evidence="3 4">MG-N-17</strain>
    </source>
</reference>
<comment type="similarity">
    <text evidence="1">Belongs to the PUR DNA-binding protein family.</text>
</comment>
<evidence type="ECO:0000256" key="1">
    <source>
        <dbReference type="ARBA" id="ARBA00009251"/>
    </source>
</evidence>
<evidence type="ECO:0000313" key="3">
    <source>
        <dbReference type="EMBL" id="TLD70464.1"/>
    </source>
</evidence>
<evidence type="ECO:0000313" key="4">
    <source>
        <dbReference type="Proteomes" id="UP000306196"/>
    </source>
</evidence>
<sequence>MSMFGYGDEPQRGTPPLHSEKIVGDRKIFFLDLKENDRGRFIKITEDVRGRRDTIMLPMEHAEDFLDALERILQVSRDSNGGE</sequence>
<organism evidence="3 4">
    <name type="scientific">Phragmitibacter flavus</name>
    <dbReference type="NCBI Taxonomy" id="2576071"/>
    <lineage>
        <taxon>Bacteria</taxon>
        <taxon>Pseudomonadati</taxon>
        <taxon>Verrucomicrobiota</taxon>
        <taxon>Verrucomicrobiia</taxon>
        <taxon>Verrucomicrobiales</taxon>
        <taxon>Verrucomicrobiaceae</taxon>
        <taxon>Phragmitibacter</taxon>
    </lineage>
</organism>
<dbReference type="InterPro" id="IPR006628">
    <property type="entry name" value="PUR-bd_fam"/>
</dbReference>
<dbReference type="AlphaFoldDB" id="A0A5R8KDT1"/>
<dbReference type="Pfam" id="PF04845">
    <property type="entry name" value="PurA"/>
    <property type="match status" value="1"/>
</dbReference>
<comment type="caution">
    <text evidence="3">The sequence shown here is derived from an EMBL/GenBank/DDBJ whole genome shotgun (WGS) entry which is preliminary data.</text>
</comment>
<dbReference type="Gene3D" id="3.10.450.700">
    <property type="match status" value="1"/>
</dbReference>
<dbReference type="GO" id="GO:0000981">
    <property type="term" value="F:DNA-binding transcription factor activity, RNA polymerase II-specific"/>
    <property type="evidence" value="ECO:0007669"/>
    <property type="project" value="TreeGrafter"/>
</dbReference>
<name>A0A5R8KDT1_9BACT</name>
<protein>
    <submittedName>
        <fullName evidence="3">DNA-binding protein</fullName>
    </submittedName>
</protein>
<dbReference type="PANTHER" id="PTHR12611:SF0">
    <property type="entry name" value="PURINE-RICH BINDING PROTEIN-ALPHA, ISOFORM B"/>
    <property type="match status" value="1"/>
</dbReference>
<keyword evidence="2 3" id="KW-0238">DNA-binding</keyword>
<evidence type="ECO:0000256" key="2">
    <source>
        <dbReference type="ARBA" id="ARBA00023125"/>
    </source>
</evidence>
<proteinExistence type="inferred from homology"/>
<dbReference type="SMART" id="SM00712">
    <property type="entry name" value="PUR"/>
    <property type="match status" value="1"/>
</dbReference>
<dbReference type="GO" id="GO:0000977">
    <property type="term" value="F:RNA polymerase II transcription regulatory region sequence-specific DNA binding"/>
    <property type="evidence" value="ECO:0007669"/>
    <property type="project" value="InterPro"/>
</dbReference>
<dbReference type="GO" id="GO:0032422">
    <property type="term" value="F:purine-rich negative regulatory element binding"/>
    <property type="evidence" value="ECO:0007669"/>
    <property type="project" value="InterPro"/>
</dbReference>
<keyword evidence="4" id="KW-1185">Reference proteome</keyword>
<dbReference type="OrthoDB" id="196732at2"/>
<dbReference type="EMBL" id="VAUV01000008">
    <property type="protein sequence ID" value="TLD70464.1"/>
    <property type="molecule type" value="Genomic_DNA"/>
</dbReference>
<gene>
    <name evidence="3" type="ORF">FEM03_12100</name>
</gene>